<name>A0A1A6BEI1_MYCGO</name>
<dbReference type="EMBL" id="MAEM01000339">
    <property type="protein sequence ID" value="OBS00730.1"/>
    <property type="molecule type" value="Genomic_DNA"/>
</dbReference>
<reference evidence="2 3" key="1">
    <citation type="submission" date="2016-06" db="EMBL/GenBank/DDBJ databases">
        <authorList>
            <person name="Kjaerup R.B."/>
            <person name="Dalgaard T.S."/>
            <person name="Juul-Madsen H.R."/>
        </authorList>
    </citation>
    <scope>NUCLEOTIDE SEQUENCE [LARGE SCALE GENOMIC DNA]</scope>
    <source>
        <strain evidence="2 3">1245752.6</strain>
    </source>
</reference>
<dbReference type="OrthoDB" id="4637404at2"/>
<accession>A0A1A6BEI1</accession>
<feature type="signal peptide" evidence="1">
    <location>
        <begin position="1"/>
        <end position="29"/>
    </location>
</feature>
<dbReference type="AlphaFoldDB" id="A0A1A6BEI1"/>
<evidence type="ECO:0000256" key="1">
    <source>
        <dbReference type="SAM" id="SignalP"/>
    </source>
</evidence>
<proteinExistence type="predicted"/>
<dbReference type="InterPro" id="IPR016793">
    <property type="entry name" value="UCP021591"/>
</dbReference>
<protein>
    <submittedName>
        <fullName evidence="2">Uncharacterized protein</fullName>
    </submittedName>
</protein>
<comment type="caution">
    <text evidence="2">The sequence shown here is derived from an EMBL/GenBank/DDBJ whole genome shotgun (WGS) entry which is preliminary data.</text>
</comment>
<sequence>MTITATRLWRVGIAVLFGGLLIAPGQATADDDQPMHQVVYTISAKNPIYADIYYQDQDPTKFSDYSHNPYTFTPNIQADIAPGRPWTQQVMLVNPDAWAMVSVSTGRQPGTPGFHCTVSVDGNVVVSKDGDRGVLCSLRTW</sequence>
<organism evidence="2 3">
    <name type="scientific">Mycobacterium gordonae</name>
    <dbReference type="NCBI Taxonomy" id="1778"/>
    <lineage>
        <taxon>Bacteria</taxon>
        <taxon>Bacillati</taxon>
        <taxon>Actinomycetota</taxon>
        <taxon>Actinomycetes</taxon>
        <taxon>Mycobacteriales</taxon>
        <taxon>Mycobacteriaceae</taxon>
        <taxon>Mycobacterium</taxon>
    </lineage>
</organism>
<evidence type="ECO:0000313" key="2">
    <source>
        <dbReference type="EMBL" id="OBS00730.1"/>
    </source>
</evidence>
<gene>
    <name evidence="2" type="ORF">A9W98_23290</name>
</gene>
<evidence type="ECO:0000313" key="3">
    <source>
        <dbReference type="Proteomes" id="UP000093757"/>
    </source>
</evidence>
<keyword evidence="1" id="KW-0732">Signal</keyword>
<feature type="chain" id="PRO_5008342811" evidence="1">
    <location>
        <begin position="30"/>
        <end position="141"/>
    </location>
</feature>
<dbReference type="Proteomes" id="UP000093757">
    <property type="component" value="Unassembled WGS sequence"/>
</dbReference>
<dbReference type="PIRSF" id="PIRSF021591">
    <property type="entry name" value="UCP021591"/>
    <property type="match status" value="1"/>
</dbReference>